<evidence type="ECO:0000256" key="3">
    <source>
        <dbReference type="ARBA" id="ARBA00022960"/>
    </source>
</evidence>
<accession>A0A1G6GHR8</accession>
<dbReference type="PANTHER" id="PTHR34138">
    <property type="entry name" value="CELL SHAPE-DETERMINING PROTEIN MREC"/>
    <property type="match status" value="1"/>
</dbReference>
<evidence type="ECO:0000256" key="1">
    <source>
        <dbReference type="ARBA" id="ARBA00009369"/>
    </source>
</evidence>
<comment type="similarity">
    <text evidence="1 5">Belongs to the MreC family.</text>
</comment>
<feature type="domain" description="Rod shape-determining protein MreC beta-barrel core" evidence="6">
    <location>
        <begin position="123"/>
        <end position="276"/>
    </location>
</feature>
<dbReference type="InterPro" id="IPR007221">
    <property type="entry name" value="MreC"/>
</dbReference>
<dbReference type="PANTHER" id="PTHR34138:SF1">
    <property type="entry name" value="CELL SHAPE-DETERMINING PROTEIN MREC"/>
    <property type="match status" value="1"/>
</dbReference>
<dbReference type="GO" id="GO:0008360">
    <property type="term" value="P:regulation of cell shape"/>
    <property type="evidence" value="ECO:0007669"/>
    <property type="project" value="UniProtKB-KW"/>
</dbReference>
<dbReference type="RefSeq" id="WP_090774334.1">
    <property type="nucleotide sequence ID" value="NZ_FMYM01000001.1"/>
</dbReference>
<reference evidence="8" key="1">
    <citation type="submission" date="2016-09" db="EMBL/GenBank/DDBJ databases">
        <authorList>
            <person name="Varghese N."/>
            <person name="Submissions S."/>
        </authorList>
    </citation>
    <scope>NUCLEOTIDE SEQUENCE [LARGE SCALE GENOMIC DNA]</scope>
    <source>
        <strain evidence="8">25nlg</strain>
    </source>
</reference>
<keyword evidence="8" id="KW-1185">Reference proteome</keyword>
<name>A0A1G6GHR8_9BACI</name>
<dbReference type="Proteomes" id="UP000242662">
    <property type="component" value="Unassembled WGS sequence"/>
</dbReference>
<keyword evidence="3 5" id="KW-0133">Cell shape</keyword>
<sequence>MHSFFSNKKLIVLLVSIIILVALIGFSVRSERSLSMPEKAIRDAFGWVQNVVAHPAHFFTGVVNNVQEMFDVYEENQRLKARLEEYDQVSVERDLLLDKQERLLEMLELEKTLHQYDVSAAAVIHRAPDAWEQYIGLNRGERDGVTDNMAVIDVKGGLVGKVSKTSKSTSYVQLLSDNDRANRVSATVKWDDGEAVGFVEGYDAKESLLIMRKVDMEKDIPKDTTVTTSGLGGIYPPGLTIGEVVRTEVDEYGLTQDVYIRPKADFSVLDYVYIVKRMDESLDPSLLEEEGEDE</sequence>
<dbReference type="Gene3D" id="2.40.10.340">
    <property type="entry name" value="Rod shape-determining protein MreC, domain 1"/>
    <property type="match status" value="1"/>
</dbReference>
<evidence type="ECO:0000256" key="2">
    <source>
        <dbReference type="ARBA" id="ARBA00013855"/>
    </source>
</evidence>
<evidence type="ECO:0000256" key="4">
    <source>
        <dbReference type="ARBA" id="ARBA00032089"/>
    </source>
</evidence>
<evidence type="ECO:0000313" key="7">
    <source>
        <dbReference type="EMBL" id="SDB81551.1"/>
    </source>
</evidence>
<dbReference type="AlphaFoldDB" id="A0A1G6GHR8"/>
<dbReference type="Pfam" id="PF04085">
    <property type="entry name" value="MreC"/>
    <property type="match status" value="1"/>
</dbReference>
<evidence type="ECO:0000256" key="5">
    <source>
        <dbReference type="PIRNR" id="PIRNR038471"/>
    </source>
</evidence>
<dbReference type="GO" id="GO:0005886">
    <property type="term" value="C:plasma membrane"/>
    <property type="evidence" value="ECO:0007669"/>
    <property type="project" value="TreeGrafter"/>
</dbReference>
<evidence type="ECO:0000313" key="8">
    <source>
        <dbReference type="Proteomes" id="UP000242662"/>
    </source>
</evidence>
<dbReference type="Gene3D" id="2.40.10.350">
    <property type="entry name" value="Rod shape-determining protein MreC, domain 2"/>
    <property type="match status" value="1"/>
</dbReference>
<organism evidence="7 8">
    <name type="scientific">Shouchella lonarensis</name>
    <dbReference type="NCBI Taxonomy" id="1464122"/>
    <lineage>
        <taxon>Bacteria</taxon>
        <taxon>Bacillati</taxon>
        <taxon>Bacillota</taxon>
        <taxon>Bacilli</taxon>
        <taxon>Bacillales</taxon>
        <taxon>Bacillaceae</taxon>
        <taxon>Shouchella</taxon>
    </lineage>
</organism>
<dbReference type="OrthoDB" id="9792313at2"/>
<gene>
    <name evidence="7" type="ORF">SAMN05421737_10182</name>
</gene>
<evidence type="ECO:0000259" key="6">
    <source>
        <dbReference type="Pfam" id="PF04085"/>
    </source>
</evidence>
<dbReference type="EMBL" id="FMYM01000001">
    <property type="protein sequence ID" value="SDB81551.1"/>
    <property type="molecule type" value="Genomic_DNA"/>
</dbReference>
<proteinExistence type="inferred from homology"/>
<dbReference type="NCBIfam" id="TIGR00219">
    <property type="entry name" value="mreC"/>
    <property type="match status" value="1"/>
</dbReference>
<dbReference type="InterPro" id="IPR042175">
    <property type="entry name" value="Cell/Rod_MreC_2"/>
</dbReference>
<dbReference type="InterPro" id="IPR042177">
    <property type="entry name" value="Cell/Rod_1"/>
</dbReference>
<dbReference type="PIRSF" id="PIRSF038471">
    <property type="entry name" value="MreC"/>
    <property type="match status" value="1"/>
</dbReference>
<dbReference type="STRING" id="1464122.SAMN05421737_10182"/>
<dbReference type="InterPro" id="IPR055342">
    <property type="entry name" value="MreC_beta-barrel_core"/>
</dbReference>
<comment type="function">
    <text evidence="5">Involved in formation and maintenance of cell shape.</text>
</comment>
<protein>
    <recommendedName>
        <fullName evidence="2 5">Cell shape-determining protein MreC</fullName>
    </recommendedName>
    <alternativeName>
        <fullName evidence="4 5">Cell shape protein MreC</fullName>
    </alternativeName>
</protein>